<dbReference type="InterPro" id="IPR000160">
    <property type="entry name" value="GGDEF_dom"/>
</dbReference>
<reference evidence="3" key="1">
    <citation type="journal article" date="2014" name="Int. J. Syst. Evol. Microbiol.">
        <title>Complete genome sequence of Corynebacterium casei LMG S-19264T (=DSM 44701T), isolated from a smear-ripened cheese.</title>
        <authorList>
            <consortium name="US DOE Joint Genome Institute (JGI-PGF)"/>
            <person name="Walter F."/>
            <person name="Albersmeier A."/>
            <person name="Kalinowski J."/>
            <person name="Ruckert C."/>
        </authorList>
    </citation>
    <scope>NUCLEOTIDE SEQUENCE</scope>
    <source>
        <strain evidence="3">JCM 19831</strain>
    </source>
</reference>
<dbReference type="SUPFAM" id="SSF141868">
    <property type="entry name" value="EAL domain-like"/>
    <property type="match status" value="1"/>
</dbReference>
<dbReference type="AlphaFoldDB" id="A0A917U2B2"/>
<dbReference type="SUPFAM" id="SSF55073">
    <property type="entry name" value="Nucleotide cyclase"/>
    <property type="match status" value="1"/>
</dbReference>
<dbReference type="InterPro" id="IPR001633">
    <property type="entry name" value="EAL_dom"/>
</dbReference>
<dbReference type="Pfam" id="PF00990">
    <property type="entry name" value="GGDEF"/>
    <property type="match status" value="1"/>
</dbReference>
<evidence type="ECO:0000259" key="2">
    <source>
        <dbReference type="PROSITE" id="PS50887"/>
    </source>
</evidence>
<proteinExistence type="predicted"/>
<comment type="caution">
    <text evidence="3">The sequence shown here is derived from an EMBL/GenBank/DDBJ whole genome shotgun (WGS) entry which is preliminary data.</text>
</comment>
<dbReference type="SMART" id="SM00052">
    <property type="entry name" value="EAL"/>
    <property type="match status" value="1"/>
</dbReference>
<feature type="domain" description="GGDEF" evidence="2">
    <location>
        <begin position="184"/>
        <end position="318"/>
    </location>
</feature>
<name>A0A917U2B2_9ACTN</name>
<dbReference type="CDD" id="cd01949">
    <property type="entry name" value="GGDEF"/>
    <property type="match status" value="1"/>
</dbReference>
<gene>
    <name evidence="3" type="ORF">GCM10007977_059480</name>
</gene>
<dbReference type="InterPro" id="IPR035919">
    <property type="entry name" value="EAL_sf"/>
</dbReference>
<dbReference type="InterPro" id="IPR050706">
    <property type="entry name" value="Cyclic-di-GMP_PDE-like"/>
</dbReference>
<dbReference type="Proteomes" id="UP000642070">
    <property type="component" value="Unassembled WGS sequence"/>
</dbReference>
<dbReference type="EMBL" id="BMPI01000032">
    <property type="protein sequence ID" value="GGM49898.1"/>
    <property type="molecule type" value="Genomic_DNA"/>
</dbReference>
<dbReference type="InterPro" id="IPR029787">
    <property type="entry name" value="Nucleotide_cyclase"/>
</dbReference>
<keyword evidence="4" id="KW-1185">Reference proteome</keyword>
<dbReference type="InterPro" id="IPR043128">
    <property type="entry name" value="Rev_trsase/Diguanyl_cyclase"/>
</dbReference>
<dbReference type="Gene3D" id="3.30.70.270">
    <property type="match status" value="1"/>
</dbReference>
<dbReference type="Pfam" id="PF00563">
    <property type="entry name" value="EAL"/>
    <property type="match status" value="1"/>
</dbReference>
<evidence type="ECO:0000259" key="1">
    <source>
        <dbReference type="PROSITE" id="PS50883"/>
    </source>
</evidence>
<dbReference type="Gene3D" id="3.20.20.450">
    <property type="entry name" value="EAL domain"/>
    <property type="match status" value="1"/>
</dbReference>
<dbReference type="PROSITE" id="PS50883">
    <property type="entry name" value="EAL"/>
    <property type="match status" value="1"/>
</dbReference>
<reference evidence="3" key="2">
    <citation type="submission" date="2020-09" db="EMBL/GenBank/DDBJ databases">
        <authorList>
            <person name="Sun Q."/>
            <person name="Ohkuma M."/>
        </authorList>
    </citation>
    <scope>NUCLEOTIDE SEQUENCE</scope>
    <source>
        <strain evidence="3">JCM 19831</strain>
    </source>
</reference>
<sequence>MRQRPAHPLDDHESPSRTFARAWAQRLHEVSFVPRRLGRTIPLLQDLTALLAAALTGDEPDPAAGHHAGTALVEAQLWSPAALRASVEHIHTRLRSDLGITHPDAADRLGPLLGAFTEAFAEGVRAVALTETDDLRRHERATAQRAVLQAEQERQHALLHDQVSGLPNRHALTEHLTTLAAKSDRLAVCVLNLVRFAEISDALGTDPADALLREVGLRMRDLAVTHGLFAAHLGGDEFVLVQAGTRGPDDAVKLFDLVREALAYPWGPAAHPVQLDAKGGLLERAATGAVAGELLRTAKMALTWAKSDPVGSYAMFEQHRHDADRRRHTLSRDLPGAVRNGALRLAYQPIVSLTDRRVVAVEALARWRHPDHGEVAPAEFIPLAERIGLLNRLIGAQLRAAGRHALKWQRTGRPVRLNLNVSTAQLTDPSLPAIVGEALDETGFPPDLLTFEVTEESITTPQASTLAALAALGASFAVDDFGTGYSNFARLHEVSRTAVTSLKVDRSLLASSDVLLTTLVTLAHGLRLHAVAEGVETEDQAAHVRKLGYDHAQGILFGAPAPPDEVAALL</sequence>
<dbReference type="SMART" id="SM00267">
    <property type="entry name" value="GGDEF"/>
    <property type="match status" value="1"/>
</dbReference>
<dbReference type="PROSITE" id="PS50887">
    <property type="entry name" value="GGDEF"/>
    <property type="match status" value="1"/>
</dbReference>
<organism evidence="3 4">
    <name type="scientific">Dactylosporangium sucinum</name>
    <dbReference type="NCBI Taxonomy" id="1424081"/>
    <lineage>
        <taxon>Bacteria</taxon>
        <taxon>Bacillati</taxon>
        <taxon>Actinomycetota</taxon>
        <taxon>Actinomycetes</taxon>
        <taxon>Micromonosporales</taxon>
        <taxon>Micromonosporaceae</taxon>
        <taxon>Dactylosporangium</taxon>
    </lineage>
</organism>
<evidence type="ECO:0000313" key="4">
    <source>
        <dbReference type="Proteomes" id="UP000642070"/>
    </source>
</evidence>
<dbReference type="GO" id="GO:0071111">
    <property type="term" value="F:cyclic-guanylate-specific phosphodiesterase activity"/>
    <property type="evidence" value="ECO:0007669"/>
    <property type="project" value="InterPro"/>
</dbReference>
<dbReference type="PANTHER" id="PTHR33121">
    <property type="entry name" value="CYCLIC DI-GMP PHOSPHODIESTERASE PDEF"/>
    <property type="match status" value="1"/>
</dbReference>
<feature type="domain" description="EAL" evidence="1">
    <location>
        <begin position="327"/>
        <end position="570"/>
    </location>
</feature>
<evidence type="ECO:0000313" key="3">
    <source>
        <dbReference type="EMBL" id="GGM49898.1"/>
    </source>
</evidence>
<protein>
    <recommendedName>
        <fullName evidence="5">Diguanylate cyclase/phosphodiesterase</fullName>
    </recommendedName>
</protein>
<dbReference type="CDD" id="cd01948">
    <property type="entry name" value="EAL"/>
    <property type="match status" value="1"/>
</dbReference>
<dbReference type="RefSeq" id="WP_190253267.1">
    <property type="nucleotide sequence ID" value="NZ_BMPI01000032.1"/>
</dbReference>
<evidence type="ECO:0008006" key="5">
    <source>
        <dbReference type="Google" id="ProtNLM"/>
    </source>
</evidence>
<dbReference type="PANTHER" id="PTHR33121:SF70">
    <property type="entry name" value="SIGNALING PROTEIN YKOW"/>
    <property type="match status" value="1"/>
</dbReference>
<accession>A0A917U2B2</accession>